<organism evidence="6 7">
    <name type="scientific">Gluconobacter albidus</name>
    <dbReference type="NCBI Taxonomy" id="318683"/>
    <lineage>
        <taxon>Bacteria</taxon>
        <taxon>Pseudomonadati</taxon>
        <taxon>Pseudomonadota</taxon>
        <taxon>Alphaproteobacteria</taxon>
        <taxon>Acetobacterales</taxon>
        <taxon>Acetobacteraceae</taxon>
        <taxon>Gluconobacter</taxon>
    </lineage>
</organism>
<evidence type="ECO:0000256" key="2">
    <source>
        <dbReference type="ARBA" id="ARBA00022679"/>
    </source>
</evidence>
<dbReference type="RefSeq" id="WP_082790595.1">
    <property type="nucleotide sequence ID" value="NZ_BEWL01000024.1"/>
</dbReference>
<keyword evidence="2 5" id="KW-0808">Transferase</keyword>
<keyword evidence="3 5" id="KW-0547">Nucleotide-binding</keyword>
<dbReference type="EC" id="2.4.2.52" evidence="5"/>
<evidence type="ECO:0000256" key="1">
    <source>
        <dbReference type="ARBA" id="ARBA00001210"/>
    </source>
</evidence>
<comment type="similarity">
    <text evidence="5">Belongs to the CitG/MdcB family.</text>
</comment>
<name>A0ABQ5X1Z9_9PROT</name>
<comment type="caution">
    <text evidence="6">The sequence shown here is derived from an EMBL/GenBank/DDBJ whole genome shotgun (WGS) entry which is preliminary data.</text>
</comment>
<proteinExistence type="inferred from homology"/>
<evidence type="ECO:0000256" key="4">
    <source>
        <dbReference type="ARBA" id="ARBA00022840"/>
    </source>
</evidence>
<reference evidence="7" key="1">
    <citation type="journal article" date="2019" name="Int. J. Syst. Evol. Microbiol.">
        <title>The Global Catalogue of Microorganisms (GCM) 10K type strain sequencing project: providing services to taxonomists for standard genome sequencing and annotation.</title>
        <authorList>
            <consortium name="The Broad Institute Genomics Platform"/>
            <consortium name="The Broad Institute Genome Sequencing Center for Infectious Disease"/>
            <person name="Wu L."/>
            <person name="Ma J."/>
        </authorList>
    </citation>
    <scope>NUCLEOTIDE SEQUENCE [LARGE SCALE GENOMIC DNA]</scope>
    <source>
        <strain evidence="7">NBRC 3250</strain>
    </source>
</reference>
<sequence length="291" mass="31704">MIPSQRISQIARSALLKEINLSPKPGLVDRIDNGAHSDMDHALFLESIDAISPFFSLFYESGCASISSKDTLNDLRKVGVKCENAMFSATNGVNTHKGGIFALGLLCGASGRLISNDQECTIKNVCIEVSQICDGLLHNDLTSGNARCVPPTAGQLIYRQYGFGGARAEAESGFLTVQRYALPAYRDALRDGYSVVESELIALISLISNNNDTNVISRSGIDGLNFSKFFARKALNTLREKGFRDFETEVSNMNTIFVSRNISPGGSADLLSVMLFLVNFERYFLNGEVVC</sequence>
<evidence type="ECO:0000256" key="5">
    <source>
        <dbReference type="HAMAP-Rule" id="MF_00397"/>
    </source>
</evidence>
<dbReference type="Gene3D" id="1.10.4200.10">
    <property type="entry name" value="Triphosphoribosyl-dephospho-CoA protein"/>
    <property type="match status" value="1"/>
</dbReference>
<evidence type="ECO:0000313" key="6">
    <source>
        <dbReference type="EMBL" id="GLQ69543.1"/>
    </source>
</evidence>
<dbReference type="HAMAP" id="MF_00397">
    <property type="entry name" value="CitG"/>
    <property type="match status" value="1"/>
</dbReference>
<keyword evidence="4 5" id="KW-0067">ATP-binding</keyword>
<keyword evidence="7" id="KW-1185">Reference proteome</keyword>
<gene>
    <name evidence="5 6" type="primary">citG</name>
    <name evidence="6" type="ORF">GCM10007866_19960</name>
</gene>
<protein>
    <recommendedName>
        <fullName evidence="5">Probable 2-(5''-triphosphoribosyl)-3'-dephosphocoenzyme-A synthase</fullName>
        <shortName evidence="5">2-(5''-triphosphoribosyl)-3'-dephospho-CoA synthase</shortName>
        <ecNumber evidence="5">2.4.2.52</ecNumber>
    </recommendedName>
</protein>
<comment type="catalytic activity">
    <reaction evidence="1 5">
        <text>3'-dephospho-CoA + ATP = 2'-(5''-triphospho-alpha-D-ribosyl)-3'-dephospho-CoA + adenine</text>
        <dbReference type="Rhea" id="RHEA:15117"/>
        <dbReference type="ChEBI" id="CHEBI:16708"/>
        <dbReference type="ChEBI" id="CHEBI:30616"/>
        <dbReference type="ChEBI" id="CHEBI:57328"/>
        <dbReference type="ChEBI" id="CHEBI:61378"/>
        <dbReference type="EC" id="2.4.2.52"/>
    </reaction>
</comment>
<dbReference type="InterPro" id="IPR017551">
    <property type="entry name" value="TriPribosyl-deP-CoA_syn_CitG"/>
</dbReference>
<dbReference type="EMBL" id="BSNW01000039">
    <property type="protein sequence ID" value="GLQ69543.1"/>
    <property type="molecule type" value="Genomic_DNA"/>
</dbReference>
<evidence type="ECO:0000256" key="3">
    <source>
        <dbReference type="ARBA" id="ARBA00022741"/>
    </source>
</evidence>
<dbReference type="Proteomes" id="UP001156672">
    <property type="component" value="Unassembled WGS sequence"/>
</dbReference>
<dbReference type="NCBIfam" id="TIGR03125">
    <property type="entry name" value="citrate_citG"/>
    <property type="match status" value="1"/>
</dbReference>
<dbReference type="InterPro" id="IPR002736">
    <property type="entry name" value="CitG"/>
</dbReference>
<evidence type="ECO:0000313" key="7">
    <source>
        <dbReference type="Proteomes" id="UP001156672"/>
    </source>
</evidence>
<dbReference type="PANTHER" id="PTHR30201">
    <property type="entry name" value="TRIPHOSPHORIBOSYL-DEPHOSPHO-COA SYNTHASE"/>
    <property type="match status" value="1"/>
</dbReference>
<dbReference type="Pfam" id="PF01874">
    <property type="entry name" value="CitG"/>
    <property type="match status" value="1"/>
</dbReference>
<accession>A0ABQ5X1Z9</accession>
<dbReference type="PANTHER" id="PTHR30201:SF2">
    <property type="entry name" value="2-(5''-TRIPHOSPHORIBOSYL)-3'-DEPHOSPHOCOENZYME-A SYNTHASE"/>
    <property type="match status" value="1"/>
</dbReference>